<evidence type="ECO:0000313" key="1">
    <source>
        <dbReference type="EMBL" id="QZE14830.1"/>
    </source>
</evidence>
<evidence type="ECO:0000313" key="2">
    <source>
        <dbReference type="Proteomes" id="UP000826212"/>
    </source>
</evidence>
<name>A0AC61NGS6_9BACT</name>
<dbReference type="Proteomes" id="UP000826212">
    <property type="component" value="Chromosome"/>
</dbReference>
<organism evidence="1 2">
    <name type="scientific">Halosquirtibacter laminarini</name>
    <dbReference type="NCBI Taxonomy" id="3374600"/>
    <lineage>
        <taxon>Bacteria</taxon>
        <taxon>Pseudomonadati</taxon>
        <taxon>Bacteroidota</taxon>
        <taxon>Bacteroidia</taxon>
        <taxon>Marinilabiliales</taxon>
        <taxon>Prolixibacteraceae</taxon>
        <taxon>Halosquirtibacter</taxon>
    </lineage>
</organism>
<reference evidence="1" key="1">
    <citation type="submission" date="2021-08" db="EMBL/GenBank/DDBJ databases">
        <title>Novel anaerobic bacterium isolated from sea squirt in East Sea, Republic of Korea.</title>
        <authorList>
            <person name="Nguyen T.H."/>
            <person name="Li Z."/>
            <person name="Lee Y.-J."/>
            <person name="Ko J."/>
            <person name="Kim S.-G."/>
        </authorList>
    </citation>
    <scope>NUCLEOTIDE SEQUENCE</scope>
    <source>
        <strain evidence="1">KCTC 25031</strain>
    </source>
</reference>
<protein>
    <submittedName>
        <fullName evidence="1">Leucine-rich repeat domain-containing protein</fullName>
    </submittedName>
</protein>
<proteinExistence type="predicted"/>
<accession>A0AC61NGS6</accession>
<keyword evidence="2" id="KW-1185">Reference proteome</keyword>
<dbReference type="EMBL" id="CP081303">
    <property type="protein sequence ID" value="QZE14830.1"/>
    <property type="molecule type" value="Genomic_DNA"/>
</dbReference>
<gene>
    <name evidence="1" type="ORF">K4L44_02925</name>
</gene>
<sequence>MKELELTFFWNSDKKTSGLLLIPDIVRNKKVLAIGYNILENYPYEISQLVLPKYLQKIERGAFAHHENIHGALFIPDNTENIGQLAFEGCKNITSLNISPKSKLKNIQYNAFKDCEKMACDLTIPIGVKVIEHGIFYNCKSIKSIKLHKEITKIESMAFAFCENSTGLQLDPDCKIESIEAGAFANCHNMDAIILPNSLEKIGGCAFLNTDVEQDITLPSNIYKIGYGAFIGVHSKVFTIPDEVKIFKIIDKKEVKSRIEGMYPHLFENNSNFNNDFNLDYTLPHEIKNVVIGKICYRMPDHLFDQCNQIESIVSNNTYPPSIEEHTFMMENAPNIELIVPKEVIEKYQKANYWKEFSFKKLTAVEENSFNKSAQCFVDNGILKIKSQSPIKKVEIFNILGSKIFEKSGMIQDIEIPWNSNSFVIIRCTNLNGSIKTYKCQ</sequence>